<dbReference type="Proteomes" id="UP000184330">
    <property type="component" value="Unassembled WGS sequence"/>
</dbReference>
<keyword evidence="2" id="KW-0808">Transferase</keyword>
<gene>
    <name evidence="2" type="ORF">PAC_05589</name>
</gene>
<reference evidence="2 3" key="1">
    <citation type="submission" date="2016-03" db="EMBL/GenBank/DDBJ databases">
        <authorList>
            <person name="Ploux O."/>
        </authorList>
    </citation>
    <scope>NUCLEOTIDE SEQUENCE [LARGE SCALE GENOMIC DNA]</scope>
    <source>
        <strain evidence="2 3">UAMH 11012</strain>
    </source>
</reference>
<evidence type="ECO:0000313" key="3">
    <source>
        <dbReference type="Proteomes" id="UP000184330"/>
    </source>
</evidence>
<evidence type="ECO:0000313" key="2">
    <source>
        <dbReference type="EMBL" id="CZR55701.1"/>
    </source>
</evidence>
<dbReference type="CDD" id="cd02440">
    <property type="entry name" value="AdoMet_MTases"/>
    <property type="match status" value="1"/>
</dbReference>
<keyword evidence="3" id="KW-1185">Reference proteome</keyword>
<dbReference type="PANTHER" id="PTHR43591:SF31">
    <property type="entry name" value="LAEA-LIKE, PUTATIVE (AFU_ORTHOLOGUE AFUA_8G01930)-RELATED"/>
    <property type="match status" value="1"/>
</dbReference>
<dbReference type="STRING" id="576137.A0A1L7WSE6"/>
<dbReference type="GO" id="GO:0032259">
    <property type="term" value="P:methylation"/>
    <property type="evidence" value="ECO:0007669"/>
    <property type="project" value="UniProtKB-KW"/>
</dbReference>
<dbReference type="AlphaFoldDB" id="A0A1L7WSE6"/>
<dbReference type="GO" id="GO:0008168">
    <property type="term" value="F:methyltransferase activity"/>
    <property type="evidence" value="ECO:0007669"/>
    <property type="project" value="UniProtKB-KW"/>
</dbReference>
<keyword evidence="2" id="KW-0489">Methyltransferase</keyword>
<dbReference type="EMBL" id="FJOG01000007">
    <property type="protein sequence ID" value="CZR55701.1"/>
    <property type="molecule type" value="Genomic_DNA"/>
</dbReference>
<organism evidence="2 3">
    <name type="scientific">Phialocephala subalpina</name>
    <dbReference type="NCBI Taxonomy" id="576137"/>
    <lineage>
        <taxon>Eukaryota</taxon>
        <taxon>Fungi</taxon>
        <taxon>Dikarya</taxon>
        <taxon>Ascomycota</taxon>
        <taxon>Pezizomycotina</taxon>
        <taxon>Leotiomycetes</taxon>
        <taxon>Helotiales</taxon>
        <taxon>Mollisiaceae</taxon>
        <taxon>Phialocephala</taxon>
        <taxon>Phialocephala fortinii species complex</taxon>
    </lineage>
</organism>
<dbReference type="PANTHER" id="PTHR43591">
    <property type="entry name" value="METHYLTRANSFERASE"/>
    <property type="match status" value="1"/>
</dbReference>
<dbReference type="InterPro" id="IPR029063">
    <property type="entry name" value="SAM-dependent_MTases_sf"/>
</dbReference>
<proteinExistence type="predicted"/>
<name>A0A1L7WSE6_9HELO</name>
<protein>
    <submittedName>
        <fullName evidence="2">Related to methyltransferase</fullName>
    </submittedName>
</protein>
<dbReference type="SUPFAM" id="SSF53335">
    <property type="entry name" value="S-adenosyl-L-methionine-dependent methyltransferases"/>
    <property type="match status" value="1"/>
</dbReference>
<accession>A0A1L7WSE6</accession>
<feature type="region of interest" description="Disordered" evidence="1">
    <location>
        <begin position="1"/>
        <end position="53"/>
    </location>
</feature>
<sequence length="305" mass="34733">MPSSDSGVEGDDDRRSTKSLSKSVAEGVLENGRRYQSYAPGKYPLPNDEEEQDRLDQQHHLFGLTFEKNLCTCPVNKANVHRVLDAGTGTGIWAMDFADDNPHAHVIGIDLSPIQPESVPPNWLFAFNFDLIHCRMLTFSISDWPRFFQQSFENLALGGYIEVIDIAFPIETDDESLPADSLLLDWSSKLIEASTKAGMPLDSAKLHKQRLKDAGFKEIVEKKYVWPQYIWAKEKKFQDIGVFSFSVMSKIESISMALFTQHLGWTKSQVHEYSISVKAEMRKREIHAYWPIYVVYGRKPVSPQV</sequence>
<dbReference type="Gene3D" id="3.40.50.150">
    <property type="entry name" value="Vaccinia Virus protein VP39"/>
    <property type="match status" value="1"/>
</dbReference>
<dbReference type="OrthoDB" id="2013972at2759"/>
<dbReference type="Pfam" id="PF13489">
    <property type="entry name" value="Methyltransf_23"/>
    <property type="match status" value="1"/>
</dbReference>
<evidence type="ECO:0000256" key="1">
    <source>
        <dbReference type="SAM" id="MobiDB-lite"/>
    </source>
</evidence>